<evidence type="ECO:0000313" key="2">
    <source>
        <dbReference type="EMBL" id="CEK50656.1"/>
    </source>
</evidence>
<dbReference type="EMBL" id="HACG01003791">
    <property type="protein sequence ID" value="CEK50656.1"/>
    <property type="molecule type" value="Transcribed_RNA"/>
</dbReference>
<protein>
    <submittedName>
        <fullName evidence="2">Uncharacterized protein</fullName>
    </submittedName>
</protein>
<reference evidence="2" key="1">
    <citation type="submission" date="2014-12" db="EMBL/GenBank/DDBJ databases">
        <title>Insight into the proteome of Arion vulgaris.</title>
        <authorList>
            <person name="Aradska J."/>
            <person name="Bulat T."/>
            <person name="Smidak R."/>
            <person name="Sarate P."/>
            <person name="Gangsoo J."/>
            <person name="Sialana F."/>
            <person name="Bilban M."/>
            <person name="Lubec G."/>
        </authorList>
    </citation>
    <scope>NUCLEOTIDE SEQUENCE</scope>
    <source>
        <tissue evidence="2">Skin</tissue>
    </source>
</reference>
<organism evidence="2">
    <name type="scientific">Arion vulgaris</name>
    <dbReference type="NCBI Taxonomy" id="1028688"/>
    <lineage>
        <taxon>Eukaryota</taxon>
        <taxon>Metazoa</taxon>
        <taxon>Spiralia</taxon>
        <taxon>Lophotrochozoa</taxon>
        <taxon>Mollusca</taxon>
        <taxon>Gastropoda</taxon>
        <taxon>Heterobranchia</taxon>
        <taxon>Euthyneura</taxon>
        <taxon>Panpulmonata</taxon>
        <taxon>Eupulmonata</taxon>
        <taxon>Stylommatophora</taxon>
        <taxon>Helicina</taxon>
        <taxon>Arionoidea</taxon>
        <taxon>Arionidae</taxon>
        <taxon>Arion</taxon>
    </lineage>
</organism>
<feature type="compositionally biased region" description="Basic and acidic residues" evidence="1">
    <location>
        <begin position="16"/>
        <end position="37"/>
    </location>
</feature>
<evidence type="ECO:0000256" key="1">
    <source>
        <dbReference type="SAM" id="MobiDB-lite"/>
    </source>
</evidence>
<feature type="non-terminal residue" evidence="2">
    <location>
        <position position="1"/>
    </location>
</feature>
<accession>A0A0B6Y475</accession>
<dbReference type="AlphaFoldDB" id="A0A0B6Y475"/>
<gene>
    <name evidence="2" type="primary">ORF11357</name>
</gene>
<sequence>DTQVSSFGGKHFVHVKTADKTPGKHGQPREVSDHAQWDTEDRINICVNTR</sequence>
<feature type="region of interest" description="Disordered" evidence="1">
    <location>
        <begin position="1"/>
        <end position="37"/>
    </location>
</feature>
<name>A0A0B6Y475_9EUPU</name>
<proteinExistence type="predicted"/>